<dbReference type="PANTHER" id="PTHR33164:SF57">
    <property type="entry name" value="MARR-FAMILY TRANSCRIPTIONAL REGULATOR"/>
    <property type="match status" value="1"/>
</dbReference>
<accession>A0A2M9CDE3</accession>
<keyword evidence="4" id="KW-1185">Reference proteome</keyword>
<reference evidence="3 4" key="1">
    <citation type="submission" date="2017-11" db="EMBL/GenBank/DDBJ databases">
        <title>Genomic Encyclopedia of Archaeal and Bacterial Type Strains, Phase II (KMG-II): From Individual Species to Whole Genera.</title>
        <authorList>
            <person name="Goeker M."/>
        </authorList>
    </citation>
    <scope>NUCLEOTIDE SEQUENCE [LARGE SCALE GENOMIC DNA]</scope>
    <source>
        <strain evidence="3 4">DSM 25478</strain>
    </source>
</reference>
<dbReference type="Pfam" id="PF12802">
    <property type="entry name" value="MarR_2"/>
    <property type="match status" value="1"/>
</dbReference>
<dbReference type="GO" id="GO:0003677">
    <property type="term" value="F:DNA binding"/>
    <property type="evidence" value="ECO:0007669"/>
    <property type="project" value="UniProtKB-KW"/>
</dbReference>
<dbReference type="OrthoDB" id="9154853at2"/>
<dbReference type="PANTHER" id="PTHR33164">
    <property type="entry name" value="TRANSCRIPTIONAL REGULATOR, MARR FAMILY"/>
    <property type="match status" value="1"/>
</dbReference>
<dbReference type="Proteomes" id="UP000231693">
    <property type="component" value="Unassembled WGS sequence"/>
</dbReference>
<organism evidence="3 4">
    <name type="scientific">Sediminihabitans luteus</name>
    <dbReference type="NCBI Taxonomy" id="1138585"/>
    <lineage>
        <taxon>Bacteria</taxon>
        <taxon>Bacillati</taxon>
        <taxon>Actinomycetota</taxon>
        <taxon>Actinomycetes</taxon>
        <taxon>Micrococcales</taxon>
        <taxon>Cellulomonadaceae</taxon>
        <taxon>Sediminihabitans</taxon>
    </lineage>
</organism>
<evidence type="ECO:0000256" key="1">
    <source>
        <dbReference type="SAM" id="MobiDB-lite"/>
    </source>
</evidence>
<dbReference type="InterPro" id="IPR039422">
    <property type="entry name" value="MarR/SlyA-like"/>
</dbReference>
<proteinExistence type="predicted"/>
<feature type="compositionally biased region" description="Polar residues" evidence="1">
    <location>
        <begin position="1"/>
        <end position="10"/>
    </location>
</feature>
<dbReference type="InterPro" id="IPR000835">
    <property type="entry name" value="HTH_MarR-typ"/>
</dbReference>
<dbReference type="SUPFAM" id="SSF46785">
    <property type="entry name" value="Winged helix' DNA-binding domain"/>
    <property type="match status" value="1"/>
</dbReference>
<dbReference type="SMART" id="SM00347">
    <property type="entry name" value="HTH_MARR"/>
    <property type="match status" value="1"/>
</dbReference>
<dbReference type="Gene3D" id="1.10.10.10">
    <property type="entry name" value="Winged helix-like DNA-binding domain superfamily/Winged helix DNA-binding domain"/>
    <property type="match status" value="1"/>
</dbReference>
<feature type="region of interest" description="Disordered" evidence="1">
    <location>
        <begin position="1"/>
        <end position="31"/>
    </location>
</feature>
<dbReference type="PROSITE" id="PS50995">
    <property type="entry name" value="HTH_MARR_2"/>
    <property type="match status" value="1"/>
</dbReference>
<dbReference type="AlphaFoldDB" id="A0A2M9CDE3"/>
<gene>
    <name evidence="3" type="ORF">CLV28_2375</name>
</gene>
<name>A0A2M9CDE3_9CELL</name>
<evidence type="ECO:0000313" key="4">
    <source>
        <dbReference type="Proteomes" id="UP000231693"/>
    </source>
</evidence>
<dbReference type="GO" id="GO:0003700">
    <property type="term" value="F:DNA-binding transcription factor activity"/>
    <property type="evidence" value="ECO:0007669"/>
    <property type="project" value="InterPro"/>
</dbReference>
<protein>
    <submittedName>
        <fullName evidence="3">DNA-binding MarR family transcriptional regulator</fullName>
    </submittedName>
</protein>
<sequence>MTIASGNDHGTGTDGARHRADRADRADRDADAASASAAATLRAVELEVTLLLRRADQATRTQAVTGLDRSAYLVLHVLDEHGPLSVTAIADLLGLDGSTVTRQVIALERAGHATRRRDDADRRVVLVAPSADGLAALARHRTARAELYDRVLTDWSDDDRAHLAELLHRLNQDIDTHRGEAGRP</sequence>
<evidence type="ECO:0000313" key="3">
    <source>
        <dbReference type="EMBL" id="PJJ69898.1"/>
    </source>
</evidence>
<comment type="caution">
    <text evidence="3">The sequence shown here is derived from an EMBL/GenBank/DDBJ whole genome shotgun (WGS) entry which is preliminary data.</text>
</comment>
<dbReference type="InterPro" id="IPR036388">
    <property type="entry name" value="WH-like_DNA-bd_sf"/>
</dbReference>
<dbReference type="RefSeq" id="WP_157802629.1">
    <property type="nucleotide sequence ID" value="NZ_BOOX01000007.1"/>
</dbReference>
<feature type="domain" description="HTH marR-type" evidence="2">
    <location>
        <begin position="45"/>
        <end position="172"/>
    </location>
</feature>
<dbReference type="InterPro" id="IPR036390">
    <property type="entry name" value="WH_DNA-bd_sf"/>
</dbReference>
<feature type="compositionally biased region" description="Basic and acidic residues" evidence="1">
    <location>
        <begin position="15"/>
        <end position="31"/>
    </location>
</feature>
<dbReference type="EMBL" id="PGFE01000004">
    <property type="protein sequence ID" value="PJJ69898.1"/>
    <property type="molecule type" value="Genomic_DNA"/>
</dbReference>
<dbReference type="PRINTS" id="PR00598">
    <property type="entry name" value="HTHMARR"/>
</dbReference>
<keyword evidence="3" id="KW-0238">DNA-binding</keyword>
<evidence type="ECO:0000259" key="2">
    <source>
        <dbReference type="PROSITE" id="PS50995"/>
    </source>
</evidence>
<dbReference type="GO" id="GO:0006950">
    <property type="term" value="P:response to stress"/>
    <property type="evidence" value="ECO:0007669"/>
    <property type="project" value="TreeGrafter"/>
</dbReference>